<name>A0A6J5YPX1_9ZZZZ</name>
<dbReference type="InterPro" id="IPR057727">
    <property type="entry name" value="WCX_dom"/>
</dbReference>
<dbReference type="EMBL" id="CAESAK010000011">
    <property type="protein sequence ID" value="CAB4330982.1"/>
    <property type="molecule type" value="Genomic_DNA"/>
</dbReference>
<evidence type="ECO:0000259" key="2">
    <source>
        <dbReference type="Pfam" id="PF25583"/>
    </source>
</evidence>
<protein>
    <submittedName>
        <fullName evidence="3">Unannotated protein</fullName>
    </submittedName>
</protein>
<organism evidence="3">
    <name type="scientific">freshwater metagenome</name>
    <dbReference type="NCBI Taxonomy" id="449393"/>
    <lineage>
        <taxon>unclassified sequences</taxon>
        <taxon>metagenomes</taxon>
        <taxon>ecological metagenomes</taxon>
    </lineage>
</organism>
<feature type="domain" description="WYL" evidence="1">
    <location>
        <begin position="147"/>
        <end position="209"/>
    </location>
</feature>
<feature type="domain" description="WCX" evidence="2">
    <location>
        <begin position="249"/>
        <end position="307"/>
    </location>
</feature>
<dbReference type="PANTHER" id="PTHR34580">
    <property type="match status" value="1"/>
</dbReference>
<reference evidence="3" key="1">
    <citation type="submission" date="2020-05" db="EMBL/GenBank/DDBJ databases">
        <authorList>
            <person name="Chiriac C."/>
            <person name="Salcher M."/>
            <person name="Ghai R."/>
            <person name="Kavagutti S V."/>
        </authorList>
    </citation>
    <scope>NUCLEOTIDE SEQUENCE</scope>
</reference>
<evidence type="ECO:0000313" key="3">
    <source>
        <dbReference type="EMBL" id="CAB4330982.1"/>
    </source>
</evidence>
<dbReference type="PROSITE" id="PS52050">
    <property type="entry name" value="WYL"/>
    <property type="match status" value="1"/>
</dbReference>
<proteinExistence type="predicted"/>
<dbReference type="InterPro" id="IPR026881">
    <property type="entry name" value="WYL_dom"/>
</dbReference>
<accession>A0A6J5YPX1</accession>
<evidence type="ECO:0000259" key="1">
    <source>
        <dbReference type="Pfam" id="PF13280"/>
    </source>
</evidence>
<dbReference type="InterPro" id="IPR051534">
    <property type="entry name" value="CBASS_pafABC_assoc_protein"/>
</dbReference>
<dbReference type="AlphaFoldDB" id="A0A6J5YPX1"/>
<gene>
    <name evidence="3" type="ORF">UFOPK3775_00161</name>
</gene>
<sequence length="312" mass="35586">MSQKSERLVNLTIALLATKRYLTKAEIFKTVAGYDGEPEARDRMFERDKDDLRSLGIEIELGSFDPLFEDEAGYRIKPEKYSLQLDQLSSTQLMLLSQASLAWKKALLGESAHTALRKLKALGIESDLENLVIDNLSVPEAPIDIPVILDAISERRTLEFDYLSVEAEIERRGVSPYRLYRRSGYWYLIAFDNSRKELRTFRLDRFASAAQTTGPSQAFEVIHELLDEHLTKESVEKRASIAIRKGRGNLLRGLATITEIDSDWDLCEVLYKDEEWLIRKVLWLCEDAKVVAPPGLQKIMIAKLEQVVALHA</sequence>
<dbReference type="PANTHER" id="PTHR34580:SF3">
    <property type="entry name" value="PROTEIN PAFB"/>
    <property type="match status" value="1"/>
</dbReference>
<dbReference type="Pfam" id="PF25583">
    <property type="entry name" value="WCX"/>
    <property type="match status" value="1"/>
</dbReference>
<dbReference type="Pfam" id="PF13280">
    <property type="entry name" value="WYL"/>
    <property type="match status" value="1"/>
</dbReference>